<dbReference type="GO" id="GO:0016020">
    <property type="term" value="C:membrane"/>
    <property type="evidence" value="ECO:0007669"/>
    <property type="project" value="TreeGrafter"/>
</dbReference>
<dbReference type="GeneID" id="108681259"/>
<dbReference type="CDD" id="cd06257">
    <property type="entry name" value="DnaJ"/>
    <property type="match status" value="1"/>
</dbReference>
<accession>A0A8B7PIE1</accession>
<dbReference type="PRINTS" id="PR00625">
    <property type="entry name" value="JDOMAIN"/>
</dbReference>
<feature type="domain" description="J" evidence="2">
    <location>
        <begin position="292"/>
        <end position="361"/>
    </location>
</feature>
<name>A0A8B7PIE1_HYAAZ</name>
<dbReference type="Gene3D" id="1.10.287.110">
    <property type="entry name" value="DnaJ domain"/>
    <property type="match status" value="1"/>
</dbReference>
<feature type="transmembrane region" description="Helical" evidence="1">
    <location>
        <begin position="42"/>
        <end position="61"/>
    </location>
</feature>
<evidence type="ECO:0000256" key="1">
    <source>
        <dbReference type="SAM" id="Phobius"/>
    </source>
</evidence>
<gene>
    <name evidence="4" type="primary">LOC108681259</name>
</gene>
<dbReference type="PROSITE" id="PS50076">
    <property type="entry name" value="DNAJ_2"/>
    <property type="match status" value="1"/>
</dbReference>
<dbReference type="PANTHER" id="PTHR44733">
    <property type="entry name" value="DNAJ HOMOLOG SUBFAMILY C MEMBER 22"/>
    <property type="match status" value="1"/>
</dbReference>
<feature type="transmembrane region" description="Helical" evidence="1">
    <location>
        <begin position="18"/>
        <end position="35"/>
    </location>
</feature>
<dbReference type="InterPro" id="IPR001623">
    <property type="entry name" value="DnaJ_domain"/>
</dbReference>
<sequence length="364" mass="41996">MAYTESIKKKSRKSLCTAYFFWIIGGWASLHLLYLRRYDHAFVYWWSLGGYLGCGIFYDFFRIPSYVQECNNDPAYVKNFKERVKKKSKPPVRIVRMVGQVMVGNMWSLLVCSALPQELLSEGILQFMSAIIGPFAAAMAVWVIGNIGNEQAGSPKWALIGSYIMTPLVWYNGTQVLNSCSVPSMLLFNAKGRRWRLSPPPAKPACRQFLYLSMASLLFAGCFSSFLYFNANIHTEGEKVKLRDAVRHFVNSPMFQEFKKNFYKVYNDTRNEGFSKAWENFIELMDPFGSQHALKVLDLPQNATQAEIKERVRTLSKKWHPDKHTDEEAKLLAQEKFLEIQQAGDALLEEKRRRARRNKKSTEL</sequence>
<keyword evidence="1" id="KW-1133">Transmembrane helix</keyword>
<dbReference type="PANTHER" id="PTHR44733:SF1">
    <property type="entry name" value="DNAJ HOMOLOG SUBFAMILY C MEMBER 22"/>
    <property type="match status" value="1"/>
</dbReference>
<feature type="transmembrane region" description="Helical" evidence="1">
    <location>
        <begin position="209"/>
        <end position="229"/>
    </location>
</feature>
<dbReference type="InterPro" id="IPR036869">
    <property type="entry name" value="J_dom_sf"/>
</dbReference>
<dbReference type="AlphaFoldDB" id="A0A8B7PIE1"/>
<evidence type="ECO:0000259" key="2">
    <source>
        <dbReference type="PROSITE" id="PS50076"/>
    </source>
</evidence>
<feature type="transmembrane region" description="Helical" evidence="1">
    <location>
        <begin position="168"/>
        <end position="188"/>
    </location>
</feature>
<protein>
    <submittedName>
        <fullName evidence="4">DnaJ homolog subfamily C member 22</fullName>
    </submittedName>
</protein>
<evidence type="ECO:0000313" key="3">
    <source>
        <dbReference type="Proteomes" id="UP000694843"/>
    </source>
</evidence>
<dbReference type="CTD" id="32683"/>
<dbReference type="OrthoDB" id="10262359at2759"/>
<keyword evidence="1" id="KW-0812">Transmembrane</keyword>
<feature type="transmembrane region" description="Helical" evidence="1">
    <location>
        <begin position="127"/>
        <end position="148"/>
    </location>
</feature>
<keyword evidence="1" id="KW-0472">Membrane</keyword>
<dbReference type="SMART" id="SM00271">
    <property type="entry name" value="DnaJ"/>
    <property type="match status" value="1"/>
</dbReference>
<evidence type="ECO:0000313" key="4">
    <source>
        <dbReference type="RefSeq" id="XP_018025765.1"/>
    </source>
</evidence>
<dbReference type="Pfam" id="PF00226">
    <property type="entry name" value="DnaJ"/>
    <property type="match status" value="1"/>
</dbReference>
<reference evidence="4" key="1">
    <citation type="submission" date="2025-08" db="UniProtKB">
        <authorList>
            <consortium name="RefSeq"/>
        </authorList>
    </citation>
    <scope>IDENTIFICATION</scope>
    <source>
        <tissue evidence="4">Whole organism</tissue>
    </source>
</reference>
<keyword evidence="3" id="KW-1185">Reference proteome</keyword>
<organism evidence="3 4">
    <name type="scientific">Hyalella azteca</name>
    <name type="common">Amphipod</name>
    <dbReference type="NCBI Taxonomy" id="294128"/>
    <lineage>
        <taxon>Eukaryota</taxon>
        <taxon>Metazoa</taxon>
        <taxon>Ecdysozoa</taxon>
        <taxon>Arthropoda</taxon>
        <taxon>Crustacea</taxon>
        <taxon>Multicrustacea</taxon>
        <taxon>Malacostraca</taxon>
        <taxon>Eumalacostraca</taxon>
        <taxon>Peracarida</taxon>
        <taxon>Amphipoda</taxon>
        <taxon>Senticaudata</taxon>
        <taxon>Talitrida</taxon>
        <taxon>Talitroidea</taxon>
        <taxon>Hyalellidae</taxon>
        <taxon>Hyalella</taxon>
    </lineage>
</organism>
<dbReference type="SUPFAM" id="SSF46565">
    <property type="entry name" value="Chaperone J-domain"/>
    <property type="match status" value="1"/>
</dbReference>
<dbReference type="Proteomes" id="UP000694843">
    <property type="component" value="Unplaced"/>
</dbReference>
<dbReference type="RefSeq" id="XP_018025765.1">
    <property type="nucleotide sequence ID" value="XM_018170276.2"/>
</dbReference>
<dbReference type="OMA" id="VWWHCLL"/>
<dbReference type="KEGG" id="hazt:108681259"/>
<proteinExistence type="predicted"/>